<dbReference type="PANTHER" id="PTHR43081:SF19">
    <property type="entry name" value="PH-SENSITIVE ADENYLATE CYCLASE RV1264"/>
    <property type="match status" value="1"/>
</dbReference>
<evidence type="ECO:0000256" key="1">
    <source>
        <dbReference type="ARBA" id="ARBA00005381"/>
    </source>
</evidence>
<dbReference type="SMART" id="SM00240">
    <property type="entry name" value="FHA"/>
    <property type="match status" value="1"/>
</dbReference>
<reference evidence="4 5" key="1">
    <citation type="submission" date="2016-10" db="EMBL/GenBank/DDBJ databases">
        <title>Description of Gloeomargarita lithophora gen. nov., sp. nov., a thylakoid-bearing basal-branching cyanobacterium with intracellular carbonates, and proposal for Gloeomargaritales ord. nov.</title>
        <authorList>
            <person name="Moreira D."/>
            <person name="Tavera R."/>
            <person name="Benzerara K."/>
            <person name="Skouri-Panet F."/>
            <person name="Couradeau E."/>
            <person name="Gerard E."/>
            <person name="Loussert C."/>
            <person name="Novelo E."/>
            <person name="Zivanovic Y."/>
            <person name="Lopez-Garcia P."/>
        </authorList>
    </citation>
    <scope>NUCLEOTIDE SEQUENCE [LARGE SCALE GENOMIC DNA]</scope>
    <source>
        <strain evidence="4 5">D10</strain>
    </source>
</reference>
<dbReference type="OrthoDB" id="9801841at2"/>
<dbReference type="InterPro" id="IPR000253">
    <property type="entry name" value="FHA_dom"/>
</dbReference>
<evidence type="ECO:0000313" key="5">
    <source>
        <dbReference type="Proteomes" id="UP000180235"/>
    </source>
</evidence>
<keyword evidence="5" id="KW-1185">Reference proteome</keyword>
<dbReference type="CDD" id="cd07302">
    <property type="entry name" value="CHD"/>
    <property type="match status" value="1"/>
</dbReference>
<dbReference type="InterPro" id="IPR008984">
    <property type="entry name" value="SMAD_FHA_dom_sf"/>
</dbReference>
<gene>
    <name evidence="4" type="ORF">GlitD10_2637</name>
</gene>
<dbReference type="GO" id="GO:0006171">
    <property type="term" value="P:cAMP biosynthetic process"/>
    <property type="evidence" value="ECO:0007669"/>
    <property type="project" value="TreeGrafter"/>
</dbReference>
<evidence type="ECO:0000259" key="2">
    <source>
        <dbReference type="PROSITE" id="PS50006"/>
    </source>
</evidence>
<evidence type="ECO:0000259" key="3">
    <source>
        <dbReference type="PROSITE" id="PS50125"/>
    </source>
</evidence>
<dbReference type="PROSITE" id="PS50125">
    <property type="entry name" value="GUANYLATE_CYCLASE_2"/>
    <property type="match status" value="1"/>
</dbReference>
<dbReference type="SUPFAM" id="SSF55073">
    <property type="entry name" value="Nucleotide cyclase"/>
    <property type="match status" value="1"/>
</dbReference>
<dbReference type="GO" id="GO:0035556">
    <property type="term" value="P:intracellular signal transduction"/>
    <property type="evidence" value="ECO:0007669"/>
    <property type="project" value="InterPro"/>
</dbReference>
<dbReference type="InterPro" id="IPR029787">
    <property type="entry name" value="Nucleotide_cyclase"/>
</dbReference>
<feature type="domain" description="FHA" evidence="2">
    <location>
        <begin position="210"/>
        <end position="253"/>
    </location>
</feature>
<dbReference type="Gene3D" id="2.60.200.20">
    <property type="match status" value="1"/>
</dbReference>
<protein>
    <submittedName>
        <fullName evidence="4">Adenylate/guanylate cyclase</fullName>
    </submittedName>
</protein>
<dbReference type="RefSeq" id="WP_157776266.1">
    <property type="nucleotide sequence ID" value="NZ_CP017675.1"/>
</dbReference>
<dbReference type="Pfam" id="PF00498">
    <property type="entry name" value="FHA"/>
    <property type="match status" value="1"/>
</dbReference>
<dbReference type="PROSITE" id="PS50006">
    <property type="entry name" value="FHA_DOMAIN"/>
    <property type="match status" value="1"/>
</dbReference>
<accession>A0A1J0AGA0</accession>
<dbReference type="AlphaFoldDB" id="A0A1J0AGA0"/>
<dbReference type="STRING" id="1188229.GlitD10_2637"/>
<evidence type="ECO:0000313" key="4">
    <source>
        <dbReference type="EMBL" id="APB34978.1"/>
    </source>
</evidence>
<dbReference type="SMART" id="SM00044">
    <property type="entry name" value="CYCc"/>
    <property type="match status" value="1"/>
</dbReference>
<dbReference type="InterPro" id="IPR001054">
    <property type="entry name" value="A/G_cyclase"/>
</dbReference>
<dbReference type="InterPro" id="IPR050697">
    <property type="entry name" value="Adenylyl/Guanylyl_Cyclase_3/4"/>
</dbReference>
<dbReference type="KEGG" id="glt:GlitD10_2637"/>
<dbReference type="EMBL" id="CP017675">
    <property type="protein sequence ID" value="APB34978.1"/>
    <property type="molecule type" value="Genomic_DNA"/>
</dbReference>
<dbReference type="PANTHER" id="PTHR43081">
    <property type="entry name" value="ADENYLATE CYCLASE, TERMINAL-DIFFERENTIATION SPECIFIC-RELATED"/>
    <property type="match status" value="1"/>
</dbReference>
<dbReference type="Proteomes" id="UP000180235">
    <property type="component" value="Chromosome"/>
</dbReference>
<feature type="domain" description="Guanylate cyclase" evidence="3">
    <location>
        <begin position="6"/>
        <end position="120"/>
    </location>
</feature>
<dbReference type="CDD" id="cd00060">
    <property type="entry name" value="FHA"/>
    <property type="match status" value="1"/>
</dbReference>
<sequence length="296" mass="32885">MGSESTILFADISGSTKLYETLGDEAALVLVSDCLQLLQLLGQKYRGQVVKTIGDEIMIRFPNPSLAAQAAFEMQDQATLFFLNRKVVSGLKVGFNHGSVIEQPDGDVFGDAVNVAARMVQIAKRNQILTPVDTVQQIDPGLALQKRLVERTLVRGKQEPIEVYEILLHASDATIVGAAMTPPVEPPAALRLRLQFRDQVHYLDEQHHTLSLGRATDNDLVIRLDQVSRQHARIEFRRGKFILVDQSANGTHVKPLEGTPVHIRRDEFILQKEGTIHPGTLEIEGIRYQCLVSRLG</sequence>
<proteinExistence type="inferred from homology"/>
<dbReference type="GO" id="GO:0004016">
    <property type="term" value="F:adenylate cyclase activity"/>
    <property type="evidence" value="ECO:0007669"/>
    <property type="project" value="UniProtKB-ARBA"/>
</dbReference>
<dbReference type="Gene3D" id="3.30.70.1230">
    <property type="entry name" value="Nucleotide cyclase"/>
    <property type="match status" value="1"/>
</dbReference>
<dbReference type="Pfam" id="PF00211">
    <property type="entry name" value="Guanylate_cyc"/>
    <property type="match status" value="1"/>
</dbReference>
<organism evidence="4 5">
    <name type="scientific">Gloeomargarita lithophora Alchichica-D10</name>
    <dbReference type="NCBI Taxonomy" id="1188229"/>
    <lineage>
        <taxon>Bacteria</taxon>
        <taxon>Bacillati</taxon>
        <taxon>Cyanobacteriota</taxon>
        <taxon>Cyanophyceae</taxon>
        <taxon>Gloeomargaritales</taxon>
        <taxon>Gloeomargaritaceae</taxon>
        <taxon>Gloeomargarita</taxon>
    </lineage>
</organism>
<comment type="similarity">
    <text evidence="1">Belongs to the adenylyl cyclase class-3 family.</text>
</comment>
<dbReference type="SUPFAM" id="SSF49879">
    <property type="entry name" value="SMAD/FHA domain"/>
    <property type="match status" value="1"/>
</dbReference>
<name>A0A1J0AGA0_9CYAN</name>